<keyword evidence="5 6" id="KW-0411">Iron-sulfur</keyword>
<proteinExistence type="predicted"/>
<dbReference type="SFLD" id="SFLDG01101">
    <property type="entry name" value="Uncharacterised_Radical_SAM_Su"/>
    <property type="match status" value="1"/>
</dbReference>
<gene>
    <name evidence="8" type="ORF">Apau_1436</name>
</gene>
<dbReference type="GO" id="GO:0003824">
    <property type="term" value="F:catalytic activity"/>
    <property type="evidence" value="ECO:0007669"/>
    <property type="project" value="InterPro"/>
</dbReference>
<evidence type="ECO:0000259" key="7">
    <source>
        <dbReference type="PROSITE" id="PS51918"/>
    </source>
</evidence>
<dbReference type="InterPro" id="IPR016431">
    <property type="entry name" value="Pyrv-formate_lyase-activ_prd"/>
</dbReference>
<evidence type="ECO:0000256" key="5">
    <source>
        <dbReference type="ARBA" id="ARBA00023014"/>
    </source>
</evidence>
<evidence type="ECO:0000256" key="4">
    <source>
        <dbReference type="ARBA" id="ARBA00023004"/>
    </source>
</evidence>
<evidence type="ECO:0000256" key="2">
    <source>
        <dbReference type="ARBA" id="ARBA00022691"/>
    </source>
</evidence>
<dbReference type="eggNOG" id="COG1180">
    <property type="taxonomic scope" value="Bacteria"/>
</dbReference>
<evidence type="ECO:0000256" key="3">
    <source>
        <dbReference type="ARBA" id="ARBA00022723"/>
    </source>
</evidence>
<name>E3D0N4_9BACT</name>
<dbReference type="Pfam" id="PF04055">
    <property type="entry name" value="Radical_SAM"/>
    <property type="match status" value="1"/>
</dbReference>
<keyword evidence="4 6" id="KW-0408">Iron</keyword>
<organism evidence="8 9">
    <name type="scientific">Aminomonas paucivorans DSM 12260</name>
    <dbReference type="NCBI Taxonomy" id="584708"/>
    <lineage>
        <taxon>Bacteria</taxon>
        <taxon>Thermotogati</taxon>
        <taxon>Synergistota</taxon>
        <taxon>Synergistia</taxon>
        <taxon>Synergistales</taxon>
        <taxon>Synergistaceae</taxon>
        <taxon>Aminomonas</taxon>
    </lineage>
</organism>
<dbReference type="InterPro" id="IPR034457">
    <property type="entry name" value="Organic_radical-activating"/>
</dbReference>
<dbReference type="AlphaFoldDB" id="E3D0N4"/>
<feature type="binding site" evidence="6">
    <location>
        <position position="87"/>
    </location>
    <ligand>
        <name>[4Fe-4S] cluster</name>
        <dbReference type="ChEBI" id="CHEBI:49883"/>
        <note>4Fe-4S-S-AdoMet</note>
    </ligand>
</feature>
<dbReference type="RefSeq" id="WP_006301059.1">
    <property type="nucleotide sequence ID" value="NZ_CM001022.1"/>
</dbReference>
<keyword evidence="2 6" id="KW-0949">S-adenosyl-L-methionine</keyword>
<comment type="cofactor">
    <cofactor evidence="6">
        <name>[4Fe-4S] cluster</name>
        <dbReference type="ChEBI" id="CHEBI:49883"/>
    </cofactor>
    <text evidence="6">Binds 1 [4Fe-4S] cluster. The cluster is coordinated with 3 cysteines and an exchangeable S-adenosyl-L-methionine.</text>
</comment>
<reference evidence="8 9" key="1">
    <citation type="journal article" date="2010" name="Stand. Genomic Sci.">
        <title>Non-contiguous finished genome sequence of Aminomonas paucivorans type strain (GLU-3).</title>
        <authorList>
            <person name="Pitluck S."/>
            <person name="Yasawong M."/>
            <person name="Held B."/>
            <person name="Lapidus A."/>
            <person name="Nolan M."/>
            <person name="Copeland A."/>
            <person name="Lucas S."/>
            <person name="Del Rio T.G."/>
            <person name="Tice H."/>
            <person name="Cheng J.F."/>
            <person name="Chertkov O."/>
            <person name="Goodwin L."/>
            <person name="Tapia R."/>
            <person name="Han C."/>
            <person name="Liolios K."/>
            <person name="Ivanova N."/>
            <person name="Mavromatis K."/>
            <person name="Ovchinnikova G."/>
            <person name="Pati A."/>
            <person name="Chen A."/>
            <person name="Palaniappan K."/>
            <person name="Land M."/>
            <person name="Hauser L."/>
            <person name="Chang Y.J."/>
            <person name="Jeffries C.D."/>
            <person name="Pukall R."/>
            <person name="Spring S."/>
            <person name="Rohde M."/>
            <person name="Sikorski J."/>
            <person name="Goker M."/>
            <person name="Woyke T."/>
            <person name="Bristow J."/>
            <person name="Eisen J.A."/>
            <person name="Markowitz V."/>
            <person name="Hugenholtz P."/>
            <person name="Kyrpides N.C."/>
            <person name="Klenk H.P."/>
        </authorList>
    </citation>
    <scope>NUCLEOTIDE SEQUENCE [LARGE SCALE GENOMIC DNA]</scope>
    <source>
        <strain evidence="8 9">DSM 12260</strain>
    </source>
</reference>
<dbReference type="InterPro" id="IPR007197">
    <property type="entry name" value="rSAM"/>
</dbReference>
<dbReference type="Proteomes" id="UP000005096">
    <property type="component" value="Chromosome"/>
</dbReference>
<dbReference type="GO" id="GO:0051539">
    <property type="term" value="F:4 iron, 4 sulfur cluster binding"/>
    <property type="evidence" value="ECO:0007669"/>
    <property type="project" value="UniProtKB-KW"/>
</dbReference>
<sequence length="326" mass="35985">MEAHHWVPEGDGVRCALCFHRCYLTRGARGLCGARKEEGGRLVSPFLGRFPSVAVDPIEKKPLYHWRPGSRILSLGGLGCNLDCPFCQNDSLSHPLGWIASPFLEPEELVALAEAGGEGAVAFTYNEPLIHPEYLLEAGRQLHRRGIRVVWITNGTIEPEPLEEILGKVDAANVDLKAFTQEGYRSLGGDLESVLRTLRRMREAGVHLEVTHLVVPGLNDDPTDFSGLVDWLADLSPRIPLHLSRYFPRRKATAPATSLRTLEGFRDIAEKRLKHVYLGNCGGSAVTRCEKCGRDILARSEYNIFQRHIAASGNCGFCGQDNGIVP</sequence>
<dbReference type="PANTHER" id="PTHR30352">
    <property type="entry name" value="PYRUVATE FORMATE-LYASE-ACTIVATING ENZYME"/>
    <property type="match status" value="1"/>
</dbReference>
<dbReference type="InterPro" id="IPR058240">
    <property type="entry name" value="rSAM_sf"/>
</dbReference>
<dbReference type="PANTHER" id="PTHR30352:SF5">
    <property type="entry name" value="PYRUVATE FORMATE-LYASE 1-ACTIVATING ENZYME"/>
    <property type="match status" value="1"/>
</dbReference>
<keyword evidence="3 6" id="KW-0479">Metal-binding</keyword>
<dbReference type="SFLD" id="SFLDS00029">
    <property type="entry name" value="Radical_SAM"/>
    <property type="match status" value="1"/>
</dbReference>
<dbReference type="InterPro" id="IPR027596">
    <property type="entry name" value="AmmeMemoSam_rS"/>
</dbReference>
<dbReference type="STRING" id="584708.Apau_1436"/>
<dbReference type="NCBIfam" id="TIGR04337">
    <property type="entry name" value="AmmeMemoSam_rS"/>
    <property type="match status" value="1"/>
</dbReference>
<dbReference type="SUPFAM" id="SSF102114">
    <property type="entry name" value="Radical SAM enzymes"/>
    <property type="match status" value="1"/>
</dbReference>
<dbReference type="CDD" id="cd01335">
    <property type="entry name" value="Radical_SAM"/>
    <property type="match status" value="1"/>
</dbReference>
<evidence type="ECO:0000256" key="1">
    <source>
        <dbReference type="ARBA" id="ARBA00022485"/>
    </source>
</evidence>
<evidence type="ECO:0000313" key="8">
    <source>
        <dbReference type="EMBL" id="EFQ23855.1"/>
    </source>
</evidence>
<keyword evidence="9" id="KW-1185">Reference proteome</keyword>
<evidence type="ECO:0000256" key="6">
    <source>
        <dbReference type="PIRSR" id="PIRSR004869-50"/>
    </source>
</evidence>
<dbReference type="InterPro" id="IPR013785">
    <property type="entry name" value="Aldolase_TIM"/>
</dbReference>
<feature type="domain" description="Radical SAM core" evidence="7">
    <location>
        <begin position="65"/>
        <end position="284"/>
    </location>
</feature>
<accession>E3D0N4</accession>
<feature type="binding site" evidence="6">
    <location>
        <position position="84"/>
    </location>
    <ligand>
        <name>[4Fe-4S] cluster</name>
        <dbReference type="ChEBI" id="CHEBI:49883"/>
        <note>4Fe-4S-S-AdoMet</note>
    </ligand>
</feature>
<keyword evidence="1" id="KW-0004">4Fe-4S</keyword>
<dbReference type="Gene3D" id="3.20.20.70">
    <property type="entry name" value="Aldolase class I"/>
    <property type="match status" value="1"/>
</dbReference>
<dbReference type="GO" id="GO:0046872">
    <property type="term" value="F:metal ion binding"/>
    <property type="evidence" value="ECO:0007669"/>
    <property type="project" value="UniProtKB-KW"/>
</dbReference>
<dbReference type="PaxDb" id="584708-Apau_1436"/>
<dbReference type="PROSITE" id="PS51918">
    <property type="entry name" value="RADICAL_SAM"/>
    <property type="match status" value="1"/>
</dbReference>
<dbReference type="PIRSF" id="PIRSF004869">
    <property type="entry name" value="PflX_prd"/>
    <property type="match status" value="1"/>
</dbReference>
<dbReference type="OrthoDB" id="9778883at2"/>
<dbReference type="HOGENOM" id="CLU_044176_1_1_0"/>
<dbReference type="EMBL" id="CM001022">
    <property type="protein sequence ID" value="EFQ23855.1"/>
    <property type="molecule type" value="Genomic_DNA"/>
</dbReference>
<protein>
    <submittedName>
        <fullName evidence="8">Radical SAM domain protein</fullName>
    </submittedName>
</protein>
<evidence type="ECO:0000313" key="9">
    <source>
        <dbReference type="Proteomes" id="UP000005096"/>
    </source>
</evidence>
<feature type="binding site" evidence="6">
    <location>
        <position position="80"/>
    </location>
    <ligand>
        <name>[4Fe-4S] cluster</name>
        <dbReference type="ChEBI" id="CHEBI:49883"/>
        <note>4Fe-4S-S-AdoMet</note>
    </ligand>
</feature>